<keyword evidence="1" id="KW-0472">Membrane</keyword>
<feature type="domain" description="CAAX prenyl protease 2/Lysostaphin resistance protein A-like" evidence="2">
    <location>
        <begin position="146"/>
        <end position="238"/>
    </location>
</feature>
<dbReference type="RefSeq" id="WP_103357557.1">
    <property type="nucleotide sequence ID" value="NZ_PPRF01000017.1"/>
</dbReference>
<keyword evidence="3" id="KW-0378">Hydrolase</keyword>
<organism evidence="3 4">
    <name type="scientific">Staphylococcus rostri</name>
    <dbReference type="NCBI Taxonomy" id="522262"/>
    <lineage>
        <taxon>Bacteria</taxon>
        <taxon>Bacillati</taxon>
        <taxon>Bacillota</taxon>
        <taxon>Bacilli</taxon>
        <taxon>Bacillales</taxon>
        <taxon>Staphylococcaceae</taxon>
        <taxon>Staphylococcus</taxon>
    </lineage>
</organism>
<gene>
    <name evidence="3" type="ORF">CD122_03200</name>
</gene>
<dbReference type="InterPro" id="IPR052710">
    <property type="entry name" value="CAAX_protease"/>
</dbReference>
<dbReference type="GO" id="GO:0004175">
    <property type="term" value="F:endopeptidase activity"/>
    <property type="evidence" value="ECO:0007669"/>
    <property type="project" value="UniProtKB-ARBA"/>
</dbReference>
<feature type="transmembrane region" description="Helical" evidence="1">
    <location>
        <begin position="57"/>
        <end position="76"/>
    </location>
</feature>
<dbReference type="GO" id="GO:0008237">
    <property type="term" value="F:metallopeptidase activity"/>
    <property type="evidence" value="ECO:0007669"/>
    <property type="project" value="UniProtKB-KW"/>
</dbReference>
<evidence type="ECO:0000313" key="4">
    <source>
        <dbReference type="Proteomes" id="UP000242752"/>
    </source>
</evidence>
<keyword evidence="1" id="KW-1133">Transmembrane helix</keyword>
<dbReference type="InterPro" id="IPR003675">
    <property type="entry name" value="Rce1/LyrA-like_dom"/>
</dbReference>
<reference evidence="3 4" key="1">
    <citation type="submission" date="2017-08" db="EMBL/GenBank/DDBJ databases">
        <title>Draft genome sequences of 64 type strains of genus Staph aureus.</title>
        <authorList>
            <person name="Cole K."/>
            <person name="Golubchik T."/>
            <person name="Russell J."/>
            <person name="Foster D."/>
            <person name="Llewelyn M."/>
            <person name="Wilson D."/>
            <person name="Crook D."/>
            <person name="Paul J."/>
        </authorList>
    </citation>
    <scope>NUCLEOTIDE SEQUENCE [LARGE SCALE GENOMIC DNA]</scope>
    <source>
        <strain evidence="3 4">DSM 21968</strain>
    </source>
</reference>
<dbReference type="GO" id="GO:0080120">
    <property type="term" value="P:CAAX-box protein maturation"/>
    <property type="evidence" value="ECO:0007669"/>
    <property type="project" value="UniProtKB-ARBA"/>
</dbReference>
<evidence type="ECO:0000313" key="3">
    <source>
        <dbReference type="EMBL" id="PNZ29151.1"/>
    </source>
</evidence>
<keyword evidence="1" id="KW-0812">Transmembrane</keyword>
<dbReference type="Pfam" id="PF02517">
    <property type="entry name" value="Rce1-like"/>
    <property type="match status" value="1"/>
</dbReference>
<feature type="transmembrane region" description="Helical" evidence="1">
    <location>
        <begin position="21"/>
        <end position="45"/>
    </location>
</feature>
<name>A0A2K3YU80_9STAP</name>
<dbReference type="GO" id="GO:0006508">
    <property type="term" value="P:proteolysis"/>
    <property type="evidence" value="ECO:0007669"/>
    <property type="project" value="UniProtKB-KW"/>
</dbReference>
<dbReference type="PANTHER" id="PTHR36435:SF1">
    <property type="entry name" value="CAAX AMINO TERMINAL PROTEASE FAMILY PROTEIN"/>
    <property type="match status" value="1"/>
</dbReference>
<feature type="transmembrane region" description="Helical" evidence="1">
    <location>
        <begin position="226"/>
        <end position="248"/>
    </location>
</feature>
<feature type="transmembrane region" description="Helical" evidence="1">
    <location>
        <begin position="204"/>
        <end position="219"/>
    </location>
</feature>
<dbReference type="AlphaFoldDB" id="A0A2K3YU80"/>
<feature type="transmembrane region" description="Helical" evidence="1">
    <location>
        <begin position="97"/>
        <end position="117"/>
    </location>
</feature>
<feature type="transmembrane region" description="Helical" evidence="1">
    <location>
        <begin position="177"/>
        <end position="198"/>
    </location>
</feature>
<dbReference type="OrthoDB" id="2411709at2"/>
<comment type="caution">
    <text evidence="3">The sequence shown here is derived from an EMBL/GenBank/DDBJ whole genome shotgun (WGS) entry which is preliminary data.</text>
</comment>
<sequence>MSKYKWSDIAWRDFWTIPMYIIGPVISIYIMLFLGILSLFGNVNLPTWMFDVDVDEILIVLSEVASDIALILFFWFMHSRTMPERFRLGVQGVGRNWLWILLGYMFMTVSTEVYGYLMQFLPEQYQYELPQNEMAIEDSLGLNVLLPFNFILIAVLAPIVEEILFRHLLIGELGKKFNFYVMSVVSVFAFAGIHVTFAESPFEIIDYLLLAIPLVWVYMKSGRNLGVSIALHILNNTIAMIIEVYYLIFPS</sequence>
<keyword evidence="3" id="KW-0482">Metalloprotease</keyword>
<feature type="transmembrane region" description="Helical" evidence="1">
    <location>
        <begin position="144"/>
        <end position="165"/>
    </location>
</feature>
<keyword evidence="4" id="KW-1185">Reference proteome</keyword>
<proteinExistence type="predicted"/>
<dbReference type="EMBL" id="PPRF01000017">
    <property type="protein sequence ID" value="PNZ29151.1"/>
    <property type="molecule type" value="Genomic_DNA"/>
</dbReference>
<dbReference type="Proteomes" id="UP000242752">
    <property type="component" value="Unassembled WGS sequence"/>
</dbReference>
<dbReference type="PANTHER" id="PTHR36435">
    <property type="entry name" value="SLR1288 PROTEIN"/>
    <property type="match status" value="1"/>
</dbReference>
<accession>A0A2K3YU80</accession>
<keyword evidence="3" id="KW-0645">Protease</keyword>
<evidence type="ECO:0000256" key="1">
    <source>
        <dbReference type="SAM" id="Phobius"/>
    </source>
</evidence>
<evidence type="ECO:0000259" key="2">
    <source>
        <dbReference type="Pfam" id="PF02517"/>
    </source>
</evidence>
<protein>
    <submittedName>
        <fullName evidence="3">CPBP family intramembrane metalloprotease</fullName>
    </submittedName>
</protein>